<evidence type="ECO:0000313" key="2">
    <source>
        <dbReference type="EMBL" id="QHS99553.1"/>
    </source>
</evidence>
<dbReference type="AlphaFoldDB" id="A0A6C0C7Q5"/>
<organism evidence="2">
    <name type="scientific">viral metagenome</name>
    <dbReference type="NCBI Taxonomy" id="1070528"/>
    <lineage>
        <taxon>unclassified sequences</taxon>
        <taxon>metagenomes</taxon>
        <taxon>organismal metagenomes</taxon>
    </lineage>
</organism>
<feature type="region of interest" description="Disordered" evidence="1">
    <location>
        <begin position="1"/>
        <end position="21"/>
    </location>
</feature>
<protein>
    <recommendedName>
        <fullName evidence="3">HNH endonuclease</fullName>
    </recommendedName>
</protein>
<name>A0A6C0C7Q5_9ZZZZ</name>
<reference evidence="2" key="1">
    <citation type="journal article" date="2020" name="Nature">
        <title>Giant virus diversity and host interactions through global metagenomics.</title>
        <authorList>
            <person name="Schulz F."/>
            <person name="Roux S."/>
            <person name="Paez-Espino D."/>
            <person name="Jungbluth S."/>
            <person name="Walsh D.A."/>
            <person name="Denef V.J."/>
            <person name="McMahon K.D."/>
            <person name="Konstantinidis K.T."/>
            <person name="Eloe-Fadrosh E.A."/>
            <person name="Kyrpides N.C."/>
            <person name="Woyke T."/>
        </authorList>
    </citation>
    <scope>NUCLEOTIDE SEQUENCE</scope>
    <source>
        <strain evidence="2">GVMAG-M-3300020187-37</strain>
    </source>
</reference>
<evidence type="ECO:0000256" key="1">
    <source>
        <dbReference type="SAM" id="MobiDB-lite"/>
    </source>
</evidence>
<proteinExistence type="predicted"/>
<evidence type="ECO:0008006" key="3">
    <source>
        <dbReference type="Google" id="ProtNLM"/>
    </source>
</evidence>
<dbReference type="Pfam" id="PF05315">
    <property type="entry name" value="ICEA"/>
    <property type="match status" value="1"/>
</dbReference>
<feature type="compositionally biased region" description="Basic and acidic residues" evidence="1">
    <location>
        <begin position="1"/>
        <end position="11"/>
    </location>
</feature>
<accession>A0A6C0C7Q5</accession>
<sequence>MNSLRRNEREQQFNGLFNPDENGVGRWVTRQELMDNPLTSGSMGGNGCGRHGVYFGRSDYVWDIQRGRHNRIESIRTNGRSETTNSSRPISNDIKRYYRKIPCVMCGTTSSLVCDHKNDLYNDPRVLNTRTQLPEDFQSLCNSCNLRKRTVSIKMVETHRRQPPPPMIRVFGIDFTQGDENYDFNDVNAMVGTYWYDPIAFITEIRNRLSQ</sequence>
<dbReference type="InterPro" id="IPR007979">
    <property type="entry name" value="NlaIII/ICEA1"/>
</dbReference>
<dbReference type="EMBL" id="MN739344">
    <property type="protein sequence ID" value="QHS99553.1"/>
    <property type="molecule type" value="Genomic_DNA"/>
</dbReference>